<reference evidence="1" key="1">
    <citation type="submission" date="2018-10" db="EMBL/GenBank/DDBJ databases">
        <title>Hidden diversity of soil giant viruses.</title>
        <authorList>
            <person name="Schulz F."/>
            <person name="Alteio L."/>
            <person name="Goudeau D."/>
            <person name="Ryan E.M."/>
            <person name="Malmstrom R.R."/>
            <person name="Blanchard J."/>
            <person name="Woyke T."/>
        </authorList>
    </citation>
    <scope>NUCLEOTIDE SEQUENCE</scope>
    <source>
        <strain evidence="1">TEV1</strain>
    </source>
</reference>
<gene>
    <name evidence="1" type="ORF">Terrestrivirus6_57</name>
</gene>
<dbReference type="EMBL" id="MK071984">
    <property type="protein sequence ID" value="AYV76431.1"/>
    <property type="molecule type" value="Genomic_DNA"/>
</dbReference>
<organism evidence="1">
    <name type="scientific">Terrestrivirus sp</name>
    <dbReference type="NCBI Taxonomy" id="2487775"/>
    <lineage>
        <taxon>Viruses</taxon>
        <taxon>Varidnaviria</taxon>
        <taxon>Bamfordvirae</taxon>
        <taxon>Nucleocytoviricota</taxon>
        <taxon>Megaviricetes</taxon>
        <taxon>Imitervirales</taxon>
        <taxon>Mimiviridae</taxon>
        <taxon>Klosneuvirinae</taxon>
    </lineage>
</organism>
<protein>
    <submittedName>
        <fullName evidence="1">Uncharacterized protein</fullName>
    </submittedName>
</protein>
<sequence length="180" mass="20639">MSSQSSQNVSPVLTAELADELLQFDAECIRKMKEYKQTSEFEQEGGFWKFSGRSRTELPVIRLLANPETKTFDNSHAFSQKKRPLKNIILVVQYQNDVLTDFWFTHIDHTQSHCKNNFADHGGVPTITTSARGLIIYDHDIGPLLRTGFVSQTYRDGAETQVENHYVVIQEMLAKLFLKQ</sequence>
<proteinExistence type="predicted"/>
<evidence type="ECO:0000313" key="1">
    <source>
        <dbReference type="EMBL" id="AYV76431.1"/>
    </source>
</evidence>
<accession>A0A3G4ZR17</accession>
<name>A0A3G4ZR17_9VIRU</name>